<evidence type="ECO:0000313" key="2">
    <source>
        <dbReference type="Proteomes" id="UP001623008"/>
    </source>
</evidence>
<protein>
    <submittedName>
        <fullName evidence="1">Uncharacterized protein</fullName>
    </submittedName>
</protein>
<dbReference type="RefSeq" id="WP_406596566.1">
    <property type="nucleotide sequence ID" value="NZ_JBJHQF010000003.1"/>
</dbReference>
<accession>A0ABW8QU60</accession>
<name>A0ABW8QU60_9PSED</name>
<proteinExistence type="predicted"/>
<keyword evidence="2" id="KW-1185">Reference proteome</keyword>
<comment type="caution">
    <text evidence="1">The sequence shown here is derived from an EMBL/GenBank/DDBJ whole genome shotgun (WGS) entry which is preliminary data.</text>
</comment>
<evidence type="ECO:0000313" key="1">
    <source>
        <dbReference type="EMBL" id="MFK9003157.1"/>
    </source>
</evidence>
<sequence>MTDNLAAAGLLDKSVLAPQRRNNDLFSPGIDEDSSENGLLVYASLQLLSPSLFEFHEALSFANLQFTGNKKGAIGALVWFTESSESVCRVLMNR</sequence>
<organism evidence="1 2">
    <name type="scientific">Pseudomonas pergaminensis</name>
    <dbReference type="NCBI Taxonomy" id="2853159"/>
    <lineage>
        <taxon>Bacteria</taxon>
        <taxon>Pseudomonadati</taxon>
        <taxon>Pseudomonadota</taxon>
        <taxon>Gammaproteobacteria</taxon>
        <taxon>Pseudomonadales</taxon>
        <taxon>Pseudomonadaceae</taxon>
        <taxon>Pseudomonas</taxon>
    </lineage>
</organism>
<dbReference type="EMBL" id="JBJHQF010000003">
    <property type="protein sequence ID" value="MFK9003157.1"/>
    <property type="molecule type" value="Genomic_DNA"/>
</dbReference>
<gene>
    <name evidence="1" type="ORF">ACJEBJ_03380</name>
</gene>
<dbReference type="Proteomes" id="UP001623008">
    <property type="component" value="Unassembled WGS sequence"/>
</dbReference>
<reference evidence="1 2" key="1">
    <citation type="submission" date="2024-11" db="EMBL/GenBank/DDBJ databases">
        <authorList>
            <person name="Lucas J.A."/>
        </authorList>
    </citation>
    <scope>NUCLEOTIDE SEQUENCE [LARGE SCALE GENOMIC DNA]</scope>
    <source>
        <strain evidence="1 2">Z 7.15</strain>
    </source>
</reference>